<keyword evidence="3" id="KW-0560">Oxidoreductase</keyword>
<feature type="domain" description="Luciferase-like" evidence="5">
    <location>
        <begin position="1"/>
        <end position="225"/>
    </location>
</feature>
<dbReference type="InterPro" id="IPR036661">
    <property type="entry name" value="Luciferase-like_sf"/>
</dbReference>
<dbReference type="Gene3D" id="3.20.20.30">
    <property type="entry name" value="Luciferase-like domain"/>
    <property type="match status" value="1"/>
</dbReference>
<dbReference type="GO" id="GO:0046306">
    <property type="term" value="P:alkanesulfonate catabolic process"/>
    <property type="evidence" value="ECO:0007669"/>
    <property type="project" value="TreeGrafter"/>
</dbReference>
<dbReference type="SUPFAM" id="SSF51679">
    <property type="entry name" value="Bacterial luciferase-like"/>
    <property type="match status" value="1"/>
</dbReference>
<evidence type="ECO:0000256" key="1">
    <source>
        <dbReference type="ARBA" id="ARBA00022630"/>
    </source>
</evidence>
<protein>
    <submittedName>
        <fullName evidence="6">F420-dependent oxidoreductase</fullName>
    </submittedName>
</protein>
<accession>A0A919VJH7</accession>
<keyword evidence="4" id="KW-0503">Monooxygenase</keyword>
<dbReference type="EMBL" id="BOQP01000004">
    <property type="protein sequence ID" value="GIM68324.1"/>
    <property type="molecule type" value="Genomic_DNA"/>
</dbReference>
<reference evidence="6" key="1">
    <citation type="submission" date="2021-03" db="EMBL/GenBank/DDBJ databases">
        <title>Whole genome shotgun sequence of Actinoplanes consettensis NBRC 14913.</title>
        <authorList>
            <person name="Komaki H."/>
            <person name="Tamura T."/>
        </authorList>
    </citation>
    <scope>NUCLEOTIDE SEQUENCE</scope>
    <source>
        <strain evidence="6">NBRC 14913</strain>
    </source>
</reference>
<evidence type="ECO:0000313" key="6">
    <source>
        <dbReference type="EMBL" id="GIM68324.1"/>
    </source>
</evidence>
<dbReference type="PANTHER" id="PTHR42847:SF4">
    <property type="entry name" value="ALKANESULFONATE MONOOXYGENASE-RELATED"/>
    <property type="match status" value="1"/>
</dbReference>
<dbReference type="NCBIfam" id="TIGR03619">
    <property type="entry name" value="F420_Rv2161c"/>
    <property type="match status" value="1"/>
</dbReference>
<sequence>MRFGINVPNFGPGTDPARLHDWCVRIEETGFHLIMMSDHVALTPEVQRLFPAPFYDPLTTLAWLAGITRTVELGTTVLILPYRHPLQTARVTATLDQISGGRLVLGVAAGWAPQEFAALGLPYAQRGELMDEYLEALLLLWTRDVASYEGRHVRFRDVHTAPRPVRQPPPVWVGGHSTAALRRAVQHGTAWHPTSMTIEDLATGARRLRTVAGKQGRPVPALAPRIKLRITDAPLPAHSRLAGEGSLDQIHTDLVRLNELDVDQVVLDTSFPGVPLDEATHWKTLRTVTEQLVDLGRQTLR</sequence>
<organism evidence="6 7">
    <name type="scientific">Winogradskya consettensis</name>
    <dbReference type="NCBI Taxonomy" id="113560"/>
    <lineage>
        <taxon>Bacteria</taxon>
        <taxon>Bacillati</taxon>
        <taxon>Actinomycetota</taxon>
        <taxon>Actinomycetes</taxon>
        <taxon>Micromonosporales</taxon>
        <taxon>Micromonosporaceae</taxon>
        <taxon>Winogradskya</taxon>
    </lineage>
</organism>
<dbReference type="RefSeq" id="WP_212996002.1">
    <property type="nucleotide sequence ID" value="NZ_BAAATW010000002.1"/>
</dbReference>
<evidence type="ECO:0000256" key="4">
    <source>
        <dbReference type="ARBA" id="ARBA00023033"/>
    </source>
</evidence>
<evidence type="ECO:0000256" key="2">
    <source>
        <dbReference type="ARBA" id="ARBA00022643"/>
    </source>
</evidence>
<dbReference type="Pfam" id="PF00296">
    <property type="entry name" value="Bac_luciferase"/>
    <property type="match status" value="1"/>
</dbReference>
<evidence type="ECO:0000313" key="7">
    <source>
        <dbReference type="Proteomes" id="UP000680865"/>
    </source>
</evidence>
<dbReference type="PANTHER" id="PTHR42847">
    <property type="entry name" value="ALKANESULFONATE MONOOXYGENASE"/>
    <property type="match status" value="1"/>
</dbReference>
<evidence type="ECO:0000256" key="3">
    <source>
        <dbReference type="ARBA" id="ARBA00023002"/>
    </source>
</evidence>
<name>A0A919VJH7_9ACTN</name>
<dbReference type="AlphaFoldDB" id="A0A919VJH7"/>
<dbReference type="Proteomes" id="UP000680865">
    <property type="component" value="Unassembled WGS sequence"/>
</dbReference>
<evidence type="ECO:0000259" key="5">
    <source>
        <dbReference type="Pfam" id="PF00296"/>
    </source>
</evidence>
<keyword evidence="7" id="KW-1185">Reference proteome</keyword>
<dbReference type="InterPro" id="IPR011251">
    <property type="entry name" value="Luciferase-like_dom"/>
</dbReference>
<dbReference type="InterPro" id="IPR019921">
    <property type="entry name" value="Lucif-like_OxRdtase_Rv2161c"/>
</dbReference>
<gene>
    <name evidence="6" type="ORF">Aco04nite_10350</name>
</gene>
<keyword evidence="1" id="KW-0285">Flavoprotein</keyword>
<comment type="caution">
    <text evidence="6">The sequence shown here is derived from an EMBL/GenBank/DDBJ whole genome shotgun (WGS) entry which is preliminary data.</text>
</comment>
<proteinExistence type="predicted"/>
<dbReference type="InterPro" id="IPR050172">
    <property type="entry name" value="SsuD_RutA_monooxygenase"/>
</dbReference>
<dbReference type="GO" id="GO:0008726">
    <property type="term" value="F:alkanesulfonate monooxygenase activity"/>
    <property type="evidence" value="ECO:0007669"/>
    <property type="project" value="TreeGrafter"/>
</dbReference>
<keyword evidence="2" id="KW-0288">FMN</keyword>